<dbReference type="AlphaFoldDB" id="A0A420TVL2"/>
<dbReference type="Proteomes" id="UP000283569">
    <property type="component" value="Unassembled WGS sequence"/>
</dbReference>
<dbReference type="EMBL" id="MRDB01000008">
    <property type="protein sequence ID" value="RKL45615.1"/>
    <property type="molecule type" value="Genomic_DNA"/>
</dbReference>
<sequence>MQGLPPTDIGLPVEILVLVCPYLSKKDQLCSRLVSHKLHYAATIHVFRFLRLKPDGDSPLQFREIALSYRLRTFVKEVVIDTELDRSVSYPNPKAAFDACQKFLLFLPYLCLFNNLRHLHVRFMRSSDEQGSLPFQWWYFRYMVLDIISHCVTGMWTPANRKKIYDTLPPERQEMFRYTQNEQVLQGDSSRIKEFTISHLADYNDLRLIQSRAWNKLLRLPTLIDLKLLVGENHIGKSTTLSAERYEFCSALPSQWLTPDVVQKLQVLFLFYTDYWGLYPRVDLDQFGALPSLKVLALGRYVFTDKKDTDWIASLGKNNKSGGVEELYLDECCVLFQAKQYVDFEAVLGTVPDQNAAMETNLYSRRWHHVLSEWRVSMKGLKKFVMGAGDWGCPFRTRQFWENQMSPLTRDILVDPPEWYFGHNRHKFFANPEPENFGRGFLAADHSRSHKSKEIRFGNYLLGKGLRQRRGIQMEYAWYNVRLFFKWSIGNHHEDSSEDVGWAPEEETRDLDDAAYALLMETIRNRLRS</sequence>
<name>A0A420TVL2_GIBIN</name>
<dbReference type="SUPFAM" id="SSF81383">
    <property type="entry name" value="F-box domain"/>
    <property type="match status" value="1"/>
</dbReference>
<gene>
    <name evidence="1" type="ORF">BFJ72_g3160</name>
</gene>
<organism evidence="1 2">
    <name type="scientific">Gibberella intermedia</name>
    <name type="common">Bulb rot disease fungus</name>
    <name type="synonym">Fusarium proliferatum</name>
    <dbReference type="NCBI Taxonomy" id="948311"/>
    <lineage>
        <taxon>Eukaryota</taxon>
        <taxon>Fungi</taxon>
        <taxon>Dikarya</taxon>
        <taxon>Ascomycota</taxon>
        <taxon>Pezizomycotina</taxon>
        <taxon>Sordariomycetes</taxon>
        <taxon>Hypocreomycetidae</taxon>
        <taxon>Hypocreales</taxon>
        <taxon>Nectriaceae</taxon>
        <taxon>Fusarium</taxon>
        <taxon>Fusarium fujikuroi species complex</taxon>
    </lineage>
</organism>
<comment type="caution">
    <text evidence="1">The sequence shown here is derived from an EMBL/GenBank/DDBJ whole genome shotgun (WGS) entry which is preliminary data.</text>
</comment>
<evidence type="ECO:0000313" key="1">
    <source>
        <dbReference type="EMBL" id="RKL45615.1"/>
    </source>
</evidence>
<dbReference type="CDD" id="cd09917">
    <property type="entry name" value="F-box_SF"/>
    <property type="match status" value="1"/>
</dbReference>
<reference evidence="1 2" key="1">
    <citation type="journal article" date="2018" name="Sci. Rep.">
        <title>Characterisation of pathogen-specific regions and novel effector candidates in Fusarium oxysporum f. sp. cepae.</title>
        <authorList>
            <person name="Armitage A.D."/>
            <person name="Taylor A."/>
            <person name="Sobczyk M.K."/>
            <person name="Baxter L."/>
            <person name="Greenfield B.P."/>
            <person name="Bates H.J."/>
            <person name="Wilson F."/>
            <person name="Jackson A.C."/>
            <person name="Ott S."/>
            <person name="Harrison R.J."/>
            <person name="Clarkson J.P."/>
        </authorList>
    </citation>
    <scope>NUCLEOTIDE SEQUENCE [LARGE SCALE GENOMIC DNA]</scope>
    <source>
        <strain evidence="1 2">Fp_A8</strain>
    </source>
</reference>
<accession>A0A420TVL2</accession>
<dbReference type="PANTHER" id="PTHR42057:SF2">
    <property type="entry name" value="F-BOX DOMAIN PROTEIN (AFU_ORTHOLOGUE AFUA_4G00200)-RELATED"/>
    <property type="match status" value="1"/>
</dbReference>
<evidence type="ECO:0000313" key="2">
    <source>
        <dbReference type="Proteomes" id="UP000283569"/>
    </source>
</evidence>
<evidence type="ECO:0008006" key="3">
    <source>
        <dbReference type="Google" id="ProtNLM"/>
    </source>
</evidence>
<dbReference type="InterPro" id="IPR036047">
    <property type="entry name" value="F-box-like_dom_sf"/>
</dbReference>
<proteinExistence type="predicted"/>
<protein>
    <recommendedName>
        <fullName evidence="3">F-box domain-containing protein</fullName>
    </recommendedName>
</protein>
<dbReference type="PANTHER" id="PTHR42057">
    <property type="entry name" value="F-BOX DOMAIN PROTEIN (AFU_ORTHOLOGUE AFUA_4G00200)"/>
    <property type="match status" value="1"/>
</dbReference>